<protein>
    <submittedName>
        <fullName evidence="2">Glyoxalase</fullName>
    </submittedName>
</protein>
<dbReference type="InterPro" id="IPR029068">
    <property type="entry name" value="Glyas_Bleomycin-R_OHBP_Dase"/>
</dbReference>
<dbReference type="RefSeq" id="WP_129888588.1">
    <property type="nucleotide sequence ID" value="NZ_CP035758.1"/>
</dbReference>
<evidence type="ECO:0000313" key="3">
    <source>
        <dbReference type="Proteomes" id="UP000290365"/>
    </source>
</evidence>
<dbReference type="AlphaFoldDB" id="A0A4P6JQU2"/>
<organism evidence="2 3">
    <name type="scientific">Ktedonosporobacter rubrisoli</name>
    <dbReference type="NCBI Taxonomy" id="2509675"/>
    <lineage>
        <taxon>Bacteria</taxon>
        <taxon>Bacillati</taxon>
        <taxon>Chloroflexota</taxon>
        <taxon>Ktedonobacteria</taxon>
        <taxon>Ktedonobacterales</taxon>
        <taxon>Ktedonosporobacteraceae</taxon>
        <taxon>Ktedonosporobacter</taxon>
    </lineage>
</organism>
<accession>A0A4P6JQU2</accession>
<dbReference type="PANTHER" id="PTHR36437:SF2">
    <property type="entry name" value="GLYOXALASE_BLEOMYCIN RESISTANCE PROTEIN_DIOXYGENASE"/>
    <property type="match status" value="1"/>
</dbReference>
<dbReference type="SUPFAM" id="SSF54593">
    <property type="entry name" value="Glyoxalase/Bleomycin resistance protein/Dihydroxybiphenyl dioxygenase"/>
    <property type="match status" value="1"/>
</dbReference>
<dbReference type="InterPro" id="IPR037523">
    <property type="entry name" value="VOC_core"/>
</dbReference>
<feature type="domain" description="VOC" evidence="1">
    <location>
        <begin position="2"/>
        <end position="121"/>
    </location>
</feature>
<dbReference type="KEGG" id="kbs:EPA93_16650"/>
<keyword evidence="3" id="KW-1185">Reference proteome</keyword>
<name>A0A4P6JQU2_KTERU</name>
<proteinExistence type="predicted"/>
<dbReference type="Gene3D" id="3.10.180.10">
    <property type="entry name" value="2,3-Dihydroxybiphenyl 1,2-Dioxygenase, domain 1"/>
    <property type="match status" value="1"/>
</dbReference>
<dbReference type="Pfam" id="PF00903">
    <property type="entry name" value="Glyoxalase"/>
    <property type="match status" value="1"/>
</dbReference>
<dbReference type="EMBL" id="CP035758">
    <property type="protein sequence ID" value="QBD77532.1"/>
    <property type="molecule type" value="Genomic_DNA"/>
</dbReference>
<gene>
    <name evidence="2" type="ORF">EPA93_16650</name>
</gene>
<dbReference type="PROSITE" id="PS51819">
    <property type="entry name" value="VOC"/>
    <property type="match status" value="1"/>
</dbReference>
<dbReference type="PANTHER" id="PTHR36437">
    <property type="entry name" value="GLYOXALASE/BLEOMYCIN RESISTANCE PROTEIN/DIOXYGENASE"/>
    <property type="match status" value="1"/>
</dbReference>
<dbReference type="InterPro" id="IPR004360">
    <property type="entry name" value="Glyas_Fos-R_dOase_dom"/>
</dbReference>
<evidence type="ECO:0000259" key="1">
    <source>
        <dbReference type="PROSITE" id="PS51819"/>
    </source>
</evidence>
<dbReference type="OrthoDB" id="9796521at2"/>
<sequence>MSITHIQRLSLPVADQERAKHFYLTMLGFELVRDLPTPMGENARWLEVAPKEAATSMVLVTWLSQAPGSAQGIMLETTTIDEDCERLRQAGVIVEGPQTTPWGKQASFHDPDGNGLVLADPAPVGA</sequence>
<evidence type="ECO:0000313" key="2">
    <source>
        <dbReference type="EMBL" id="QBD77532.1"/>
    </source>
</evidence>
<dbReference type="Proteomes" id="UP000290365">
    <property type="component" value="Chromosome"/>
</dbReference>
<reference evidence="2 3" key="1">
    <citation type="submission" date="2019-01" db="EMBL/GenBank/DDBJ databases">
        <title>Ktedonosporobacter rubrisoli SCAWS-G2.</title>
        <authorList>
            <person name="Huang Y."/>
            <person name="Yan B."/>
        </authorList>
    </citation>
    <scope>NUCLEOTIDE SEQUENCE [LARGE SCALE GENOMIC DNA]</scope>
    <source>
        <strain evidence="2 3">SCAWS-G2</strain>
    </source>
</reference>